<comment type="subcellular location">
    <subcellularLocation>
        <location evidence="1">Secreted</location>
    </subcellularLocation>
</comment>
<dbReference type="Pfam" id="PF19272">
    <property type="entry name" value="ASMase_C"/>
    <property type="match status" value="1"/>
</dbReference>
<evidence type="ECO:0000256" key="5">
    <source>
        <dbReference type="ARBA" id="ARBA00023180"/>
    </source>
</evidence>
<protein>
    <submittedName>
        <fullName evidence="9">Uncharacterized protein</fullName>
    </submittedName>
</protein>
<evidence type="ECO:0000256" key="4">
    <source>
        <dbReference type="ARBA" id="ARBA00022801"/>
    </source>
</evidence>
<evidence type="ECO:0000256" key="2">
    <source>
        <dbReference type="ARBA" id="ARBA00008234"/>
    </source>
</evidence>
<dbReference type="InterPro" id="IPR045473">
    <property type="entry name" value="ASM_C"/>
</dbReference>
<dbReference type="GO" id="GO:0008081">
    <property type="term" value="F:phosphoric diester hydrolase activity"/>
    <property type="evidence" value="ECO:0007669"/>
    <property type="project" value="TreeGrafter"/>
</dbReference>
<evidence type="ECO:0000256" key="1">
    <source>
        <dbReference type="ARBA" id="ARBA00004613"/>
    </source>
</evidence>
<feature type="domain" description="Calcineurin-like phosphoesterase" evidence="7">
    <location>
        <begin position="32"/>
        <end position="291"/>
    </location>
</feature>
<dbReference type="OMA" id="TAWHCRS"/>
<evidence type="ECO:0000313" key="10">
    <source>
        <dbReference type="Proteomes" id="UP000078561"/>
    </source>
</evidence>
<feature type="domain" description="Sphingomyelin phosphodiesterase C-terminal" evidence="8">
    <location>
        <begin position="321"/>
        <end position="428"/>
    </location>
</feature>
<dbReference type="InterPro" id="IPR004843">
    <property type="entry name" value="Calcineurin-like_PHP"/>
</dbReference>
<dbReference type="STRING" id="4829.A0A168QJ89"/>
<dbReference type="PANTHER" id="PTHR10340:SF55">
    <property type="entry name" value="ENDOPOLYPHOSPHATASE"/>
    <property type="match status" value="1"/>
</dbReference>
<organism evidence="9">
    <name type="scientific">Absidia glauca</name>
    <name type="common">Pin mould</name>
    <dbReference type="NCBI Taxonomy" id="4829"/>
    <lineage>
        <taxon>Eukaryota</taxon>
        <taxon>Fungi</taxon>
        <taxon>Fungi incertae sedis</taxon>
        <taxon>Mucoromycota</taxon>
        <taxon>Mucoromycotina</taxon>
        <taxon>Mucoromycetes</taxon>
        <taxon>Mucorales</taxon>
        <taxon>Cunninghamellaceae</taxon>
        <taxon>Absidia</taxon>
    </lineage>
</organism>
<keyword evidence="10" id="KW-1185">Reference proteome</keyword>
<reference evidence="9" key="1">
    <citation type="submission" date="2016-04" db="EMBL/GenBank/DDBJ databases">
        <authorList>
            <person name="Evans L.H."/>
            <person name="Alamgir A."/>
            <person name="Owens N."/>
            <person name="Weber N.D."/>
            <person name="Virtaneva K."/>
            <person name="Barbian K."/>
            <person name="Babar A."/>
            <person name="Rosenke K."/>
        </authorList>
    </citation>
    <scope>NUCLEOTIDE SEQUENCE [LARGE SCALE GENOMIC DNA]</scope>
    <source>
        <strain evidence="9">CBS 101.48</strain>
    </source>
</reference>
<dbReference type="EMBL" id="LT554417">
    <property type="protein sequence ID" value="SAM04850.1"/>
    <property type="molecule type" value="Genomic_DNA"/>
</dbReference>
<dbReference type="GO" id="GO:0000298">
    <property type="term" value="F:endopolyphosphatase activity"/>
    <property type="evidence" value="ECO:0007669"/>
    <property type="project" value="TreeGrafter"/>
</dbReference>
<dbReference type="Gene3D" id="3.60.21.10">
    <property type="match status" value="1"/>
</dbReference>
<dbReference type="SUPFAM" id="SSF56300">
    <property type="entry name" value="Metallo-dependent phosphatases"/>
    <property type="match status" value="1"/>
</dbReference>
<sequence length="430" mass="48099">MKVAYSLCLLATFAHLTVGQTNRTLVKGLTGKFLHVTDIHLDPYYLTGSSPKHLCHKQSEKAYKNTAGRFGALGTKCDSPLSLVDASFQFMKESLQDIDFIIYTGDTARHDRDKVMKRTEPDILEGHKAVVDYFKNAFDIQTIKLIPTLGNNDGTEHNILRSTSSIYSSLESIWKPLGLNLNDTFPTGGYFMQNDVVPGLQIMNINSMFFFYKNTAVEGCDKEGSPGAIQLAWMKNKLELAKKDNAMVYIMGHVPPYHDDGSPSFTPSCLSQYFDLIGRYGDVIAGHFTGHTNNDVLTAVVANNGTFEAIPAIPIKNNLRTLHVGPIASMFFNAPSIIPVNNPAIRVYQYQTMPGKEYPVGTILDWDQYYADLDKANAEGKIEYELEYKASQLYGVNRFDAQGISRAFKQLRVNSLSRQNYIRYVTVSKT</sequence>
<keyword evidence="4" id="KW-0378">Hydrolase</keyword>
<keyword evidence="5" id="KW-0325">Glycoprotein</keyword>
<feature type="signal peptide" evidence="6">
    <location>
        <begin position="1"/>
        <end position="19"/>
    </location>
</feature>
<keyword evidence="3" id="KW-0964">Secreted</keyword>
<comment type="similarity">
    <text evidence="2">Belongs to the acid sphingomyelinase family.</text>
</comment>
<gene>
    <name evidence="9" type="primary">ABSGL_10716.1 scaffold 12033</name>
</gene>
<proteinExistence type="inferred from homology"/>
<evidence type="ECO:0000256" key="6">
    <source>
        <dbReference type="SAM" id="SignalP"/>
    </source>
</evidence>
<evidence type="ECO:0000259" key="7">
    <source>
        <dbReference type="Pfam" id="PF00149"/>
    </source>
</evidence>
<dbReference type="GO" id="GO:0006798">
    <property type="term" value="P:polyphosphate catabolic process"/>
    <property type="evidence" value="ECO:0007669"/>
    <property type="project" value="TreeGrafter"/>
</dbReference>
<feature type="chain" id="PRO_5007899937" evidence="6">
    <location>
        <begin position="20"/>
        <end position="430"/>
    </location>
</feature>
<dbReference type="Pfam" id="PF00149">
    <property type="entry name" value="Metallophos"/>
    <property type="match status" value="1"/>
</dbReference>
<name>A0A168QJ89_ABSGL</name>
<dbReference type="GO" id="GO:0000324">
    <property type="term" value="C:fungal-type vacuole"/>
    <property type="evidence" value="ECO:0007669"/>
    <property type="project" value="TreeGrafter"/>
</dbReference>
<dbReference type="GO" id="GO:0005615">
    <property type="term" value="C:extracellular space"/>
    <property type="evidence" value="ECO:0007669"/>
    <property type="project" value="TreeGrafter"/>
</dbReference>
<accession>A0A168QJ89</accession>
<evidence type="ECO:0000313" key="9">
    <source>
        <dbReference type="EMBL" id="SAM04850.1"/>
    </source>
</evidence>
<dbReference type="InParanoid" id="A0A168QJ89"/>
<dbReference type="InterPro" id="IPR029052">
    <property type="entry name" value="Metallo-depent_PP-like"/>
</dbReference>
<dbReference type="GO" id="GO:0004309">
    <property type="term" value="F:exopolyphosphatase activity"/>
    <property type="evidence" value="ECO:0007669"/>
    <property type="project" value="TreeGrafter"/>
</dbReference>
<dbReference type="AlphaFoldDB" id="A0A168QJ89"/>
<keyword evidence="6" id="KW-0732">Signal</keyword>
<dbReference type="PANTHER" id="PTHR10340">
    <property type="entry name" value="SPHINGOMYELIN PHOSPHODIESTERASE"/>
    <property type="match status" value="1"/>
</dbReference>
<dbReference type="OrthoDB" id="348678at2759"/>
<evidence type="ECO:0000256" key="3">
    <source>
        <dbReference type="ARBA" id="ARBA00022525"/>
    </source>
</evidence>
<dbReference type="Proteomes" id="UP000078561">
    <property type="component" value="Unassembled WGS sequence"/>
</dbReference>
<evidence type="ECO:0000259" key="8">
    <source>
        <dbReference type="Pfam" id="PF19272"/>
    </source>
</evidence>